<reference evidence="2" key="1">
    <citation type="journal article" date="2014" name="BMC Genomics">
        <title>Genome sequencing of two Neorhizobium galegae strains reveals a noeT gene responsible for the unusual acetylation of the nodulation factors.</title>
        <authorList>
            <person name="Osterman J."/>
            <person name="Marsh J."/>
            <person name="Laine P.K."/>
            <person name="Zeng Z."/>
            <person name="Alatalo E."/>
            <person name="Sullivan J.T."/>
            <person name="Young J.P."/>
            <person name="Thomas-Oates J."/>
            <person name="Paulin L."/>
            <person name="Lindstrom K."/>
        </authorList>
    </citation>
    <scope>NUCLEOTIDE SEQUENCE [LARGE SCALE GENOMIC DNA]</scope>
    <source>
        <strain evidence="2">HAMBI 540</strain>
    </source>
</reference>
<dbReference type="KEGG" id="ngg:RG540_CH03500"/>
<dbReference type="AlphaFoldDB" id="A0A068SK88"/>
<dbReference type="HOGENOM" id="CLU_1203798_0_0_5"/>
<name>A0A068SK88_NEOGA</name>
<dbReference type="GeneID" id="25391795"/>
<dbReference type="PATRIC" id="fig|1028800.3.peg.354"/>
<evidence type="ECO:0000313" key="2">
    <source>
        <dbReference type="Proteomes" id="UP000028181"/>
    </source>
</evidence>
<dbReference type="eggNOG" id="ENOG5030X6Q">
    <property type="taxonomic scope" value="Bacteria"/>
</dbReference>
<dbReference type="Proteomes" id="UP000028181">
    <property type="component" value="Chromosome I"/>
</dbReference>
<organism evidence="1 2">
    <name type="scientific">Neorhizobium galegae bv. orientalis str. HAMBI 540</name>
    <dbReference type="NCBI Taxonomy" id="1028800"/>
    <lineage>
        <taxon>Bacteria</taxon>
        <taxon>Pseudomonadati</taxon>
        <taxon>Pseudomonadota</taxon>
        <taxon>Alphaproteobacteria</taxon>
        <taxon>Hyphomicrobiales</taxon>
        <taxon>Rhizobiaceae</taxon>
        <taxon>Rhizobium/Agrobacterium group</taxon>
        <taxon>Neorhizobium</taxon>
    </lineage>
</organism>
<sequence>MVSNPNSPILIDGEPMLWVEPLRHEGVRNVTPKHLLNTNGSSVFKNREVQHESGTEKKAATVLKARRGVVEVRSQFMTVEYYDNDGVVHKHTLDYCVRYESGRWEAVAVKQETKRAEAQAILDGMLPEYRALFDKLTVMTELDVPWCVVRNAASILYYRELHHDYEHHVRVLLDELQQHGRARVCFYQMYTPGIDRPSRTTAIWRLIDLGHLKAEPGQLVNELTWFTVET</sequence>
<gene>
    <name evidence="1" type="ORF">RG540_CH03500</name>
</gene>
<dbReference type="EMBL" id="HG938353">
    <property type="protein sequence ID" value="CDN46542.1"/>
    <property type="molecule type" value="Genomic_DNA"/>
</dbReference>
<proteinExistence type="predicted"/>
<dbReference type="RefSeq" id="WP_051909211.1">
    <property type="nucleotide sequence ID" value="NZ_HG938353.1"/>
</dbReference>
<dbReference type="OrthoDB" id="8370468at2"/>
<evidence type="ECO:0000313" key="1">
    <source>
        <dbReference type="EMBL" id="CDN46542.1"/>
    </source>
</evidence>
<evidence type="ECO:0008006" key="3">
    <source>
        <dbReference type="Google" id="ProtNLM"/>
    </source>
</evidence>
<keyword evidence="2" id="KW-1185">Reference proteome</keyword>
<accession>A0A068SK88</accession>
<protein>
    <recommendedName>
        <fullName evidence="3">TnsA endonuclease N-terminal domain-containing protein</fullName>
    </recommendedName>
</protein>